<feature type="region of interest" description="Disordered" evidence="1">
    <location>
        <begin position="621"/>
        <end position="671"/>
    </location>
</feature>
<feature type="compositionally biased region" description="Polar residues" evidence="1">
    <location>
        <begin position="464"/>
        <end position="487"/>
    </location>
</feature>
<dbReference type="STRING" id="1742972.COMA1_11488"/>
<dbReference type="AlphaFoldDB" id="A0A0S4LBR8"/>
<accession>A0A0S4LBR8</accession>
<feature type="compositionally biased region" description="Basic and acidic residues" evidence="1">
    <location>
        <begin position="662"/>
        <end position="671"/>
    </location>
</feature>
<dbReference type="InterPro" id="IPR008557">
    <property type="entry name" value="PhoX"/>
</dbReference>
<dbReference type="Pfam" id="PF05787">
    <property type="entry name" value="PhoX"/>
    <property type="match status" value="1"/>
</dbReference>
<keyword evidence="3" id="KW-1185">Reference proteome</keyword>
<dbReference type="OrthoDB" id="9801383at2"/>
<evidence type="ECO:0000256" key="1">
    <source>
        <dbReference type="SAM" id="MobiDB-lite"/>
    </source>
</evidence>
<feature type="region of interest" description="Disordered" evidence="1">
    <location>
        <begin position="58"/>
        <end position="78"/>
    </location>
</feature>
<organism evidence="2 3">
    <name type="scientific">Candidatus Nitrospira nitrosa</name>
    <dbReference type="NCBI Taxonomy" id="1742972"/>
    <lineage>
        <taxon>Bacteria</taxon>
        <taxon>Pseudomonadati</taxon>
        <taxon>Nitrospirota</taxon>
        <taxon>Nitrospiria</taxon>
        <taxon>Nitrospirales</taxon>
        <taxon>Nitrospiraceae</taxon>
        <taxon>Nitrospira</taxon>
    </lineage>
</organism>
<evidence type="ECO:0000313" key="3">
    <source>
        <dbReference type="Proteomes" id="UP000199032"/>
    </source>
</evidence>
<proteinExistence type="predicted"/>
<dbReference type="EMBL" id="CZQA01000001">
    <property type="protein sequence ID" value="CUS34045.1"/>
    <property type="molecule type" value="Genomic_DNA"/>
</dbReference>
<dbReference type="PANTHER" id="PTHR35399:SF2">
    <property type="entry name" value="DUF839 DOMAIN-CONTAINING PROTEIN"/>
    <property type="match status" value="1"/>
</dbReference>
<sequence length="671" mass="73534">MSMIDDDNVSNTSGNEHFQNIVNARLSRRSFLTGGFAAAAAASLGGVETLLRVVPAAAQETEEAEDTETKRGGRNGRRPVLGFDSVSVSTADDVVVPKGYTAEVLIAWGDPISNGPAFKQDASNTAADQARQWGMHNDGLVYFPIVGSQRGLIVQNNEYTDDGLLFPDGVNNWTQEKTNKSLNAHGVSVIEVTKRTGFPWDWKRRRGKWDVVRPSPFARRITGMTPIEIGGPAAGDVRLITSEDPTGRRVLGTLNNCAMGFTPWGTYLACEENFNGYFRKNGAQTNLEKRYGITAAGFGYLWHTTDKRFRVDEEPNEPNRFGWVVEIDPFRPHSTPVKRTALGRLKHEGAWVQEARNGKIVVYMGDDERNEYIYRYVSNLPWKQARAQGINPLDDGTLYVAKFHAEGAGEWLPLTTDNPRLAGWSLNDILINTRGAADAAGATMMDRPEWIDTFPKDLTAIATLTNNSRRGTTPPSVNSPDGSTSAGSARPPVDATNPRTANNYGHIIRWYYRQDWTEPTFGWDIFALGGDPANPAHGSTVFGDKYGSPDGIYVDRSGLIWIQTDVSTSTINAGAYAGFGNNQMLAADPETRETRRFLVGPNQCEITGVMMTPDCRTMFVGIQHPGERPDDQPGDPLNPKQFSSWPDGPDGGRPRSALIVVTKDDGGPIGS</sequence>
<dbReference type="RefSeq" id="WP_090745810.1">
    <property type="nucleotide sequence ID" value="NZ_CZQA01000001.1"/>
</dbReference>
<evidence type="ECO:0000313" key="2">
    <source>
        <dbReference type="EMBL" id="CUS34045.1"/>
    </source>
</evidence>
<protein>
    <submittedName>
        <fullName evidence="2">Tat pathway signal sequence domain protein</fullName>
    </submittedName>
</protein>
<dbReference type="Proteomes" id="UP000199032">
    <property type="component" value="Unassembled WGS sequence"/>
</dbReference>
<reference evidence="2 3" key="1">
    <citation type="submission" date="2015-10" db="EMBL/GenBank/DDBJ databases">
        <authorList>
            <person name="Gilbert D.G."/>
        </authorList>
    </citation>
    <scope>NUCLEOTIDE SEQUENCE [LARGE SCALE GENOMIC DNA]</scope>
    <source>
        <strain evidence="2">COMA1</strain>
    </source>
</reference>
<dbReference type="PANTHER" id="PTHR35399">
    <property type="entry name" value="SLR8030 PROTEIN"/>
    <property type="match status" value="1"/>
</dbReference>
<dbReference type="SUPFAM" id="SSF63829">
    <property type="entry name" value="Calcium-dependent phosphotriesterase"/>
    <property type="match status" value="1"/>
</dbReference>
<gene>
    <name evidence="2" type="ORF">COMA1_11488</name>
</gene>
<dbReference type="InterPro" id="IPR006311">
    <property type="entry name" value="TAT_signal"/>
</dbReference>
<name>A0A0S4LBR8_9BACT</name>
<dbReference type="PROSITE" id="PS51318">
    <property type="entry name" value="TAT"/>
    <property type="match status" value="1"/>
</dbReference>
<feature type="region of interest" description="Disordered" evidence="1">
    <location>
        <begin position="464"/>
        <end position="499"/>
    </location>
</feature>